<dbReference type="Pfam" id="PF16655">
    <property type="entry name" value="PhoD_N"/>
    <property type="match status" value="1"/>
</dbReference>
<evidence type="ECO:0000313" key="3">
    <source>
        <dbReference type="EMBL" id="PQO30981.1"/>
    </source>
</evidence>
<dbReference type="AlphaFoldDB" id="A0A2S8FFN0"/>
<evidence type="ECO:0000259" key="2">
    <source>
        <dbReference type="Pfam" id="PF16655"/>
    </source>
</evidence>
<reference evidence="3 4" key="1">
    <citation type="submission" date="2018-02" db="EMBL/GenBank/DDBJ databases">
        <title>Comparative genomes isolates from brazilian mangrove.</title>
        <authorList>
            <person name="Araujo J.E."/>
            <person name="Taketani R.G."/>
            <person name="Silva M.C.P."/>
            <person name="Loureco M.V."/>
            <person name="Andreote F.D."/>
        </authorList>
    </citation>
    <scope>NUCLEOTIDE SEQUENCE [LARGE SCALE GENOMIC DNA]</scope>
    <source>
        <strain evidence="3 4">Hex-1 MGV</strain>
    </source>
</reference>
<dbReference type="InterPro" id="IPR018946">
    <property type="entry name" value="PhoD-like_MPP"/>
</dbReference>
<gene>
    <name evidence="3" type="ORF">C5Y83_22545</name>
</gene>
<dbReference type="InterPro" id="IPR032093">
    <property type="entry name" value="PhoD_N"/>
</dbReference>
<proteinExistence type="predicted"/>
<dbReference type="Proteomes" id="UP000238322">
    <property type="component" value="Unassembled WGS sequence"/>
</dbReference>
<dbReference type="SUPFAM" id="SSF56300">
    <property type="entry name" value="Metallo-dependent phosphatases"/>
    <property type="match status" value="1"/>
</dbReference>
<protein>
    <submittedName>
        <fullName evidence="3">Alkaline phosphatase</fullName>
    </submittedName>
</protein>
<name>A0A2S8FFN0_9BACT</name>
<dbReference type="EMBL" id="PUHY01000013">
    <property type="protein sequence ID" value="PQO30981.1"/>
    <property type="molecule type" value="Genomic_DNA"/>
</dbReference>
<dbReference type="PANTHER" id="PTHR43606:SF1">
    <property type="entry name" value="PHOD-LIKE PHOSPHATASE METALLOPHOSPHATASE DOMAIN-CONTAINING PROTEIN"/>
    <property type="match status" value="1"/>
</dbReference>
<accession>A0A2S8FFN0</accession>
<feature type="domain" description="PhoD-like phosphatase metallophosphatase" evidence="1">
    <location>
        <begin position="197"/>
        <end position="447"/>
    </location>
</feature>
<evidence type="ECO:0000313" key="4">
    <source>
        <dbReference type="Proteomes" id="UP000238322"/>
    </source>
</evidence>
<feature type="domain" description="Phospholipase D N-terminal" evidence="2">
    <location>
        <begin position="62"/>
        <end position="184"/>
    </location>
</feature>
<sequence length="501" mass="56660">MLRLAGIFTLIPHIWTLLRESKSMKTSRRYFLKGTVATAAIASTVPCVSAQPNSAPIYQATGLRIGEVTPTTAIVWTRLTKNTARNNDGVVFKKRGKSEEALNTPVESIEGACPGQPGKVRLVYWPAEEKQNAITTSWMNVNEEGDYIHQFPLEGLNPQTTYHLRSETLIEGQPPHGALIGKFRTAPEADVVAPVKFCVMTCQGYPDRDHPDGHPIYPSMQDKDPDFISLTGDLIYYDNDAPSAMTSDLARLHWQRMFSLPRLVEALRNTSTYWLKDDHDTLDDDSWPGQTYGEFTFEEGQKIYRQQAPLGSQSYRTFRWGKDLQIWLTDGRDFRTPNKMKDGPEKTIWGAEQKAWFKRTVAASDASWKVLISPTPIVGPDRKNKNDNHSNATYSHEGNEIRQWLQANVPDNFFVVCGDRHWQYYSIHPETGVKEFSVGAASNSHAGGTPGRDPKYHRFHKVQGGFLNVRVDGNKDRSWIVFQLCDVDGEVAFEQTFEADR</sequence>
<dbReference type="Pfam" id="PF09423">
    <property type="entry name" value="PhoD"/>
    <property type="match status" value="1"/>
</dbReference>
<dbReference type="InterPro" id="IPR038607">
    <property type="entry name" value="PhoD-like_sf"/>
</dbReference>
<dbReference type="InterPro" id="IPR029052">
    <property type="entry name" value="Metallo-depent_PP-like"/>
</dbReference>
<comment type="caution">
    <text evidence="3">The sequence shown here is derived from an EMBL/GenBank/DDBJ whole genome shotgun (WGS) entry which is preliminary data.</text>
</comment>
<evidence type="ECO:0000259" key="1">
    <source>
        <dbReference type="Pfam" id="PF09423"/>
    </source>
</evidence>
<dbReference type="Gene3D" id="3.60.21.70">
    <property type="entry name" value="PhoD-like phosphatase"/>
    <property type="match status" value="1"/>
</dbReference>
<dbReference type="Gene3D" id="2.60.40.380">
    <property type="entry name" value="Purple acid phosphatase-like, N-terminal"/>
    <property type="match status" value="1"/>
</dbReference>
<organism evidence="3 4">
    <name type="scientific">Blastopirellula marina</name>
    <dbReference type="NCBI Taxonomy" id="124"/>
    <lineage>
        <taxon>Bacteria</taxon>
        <taxon>Pseudomonadati</taxon>
        <taxon>Planctomycetota</taxon>
        <taxon>Planctomycetia</taxon>
        <taxon>Pirellulales</taxon>
        <taxon>Pirellulaceae</taxon>
        <taxon>Blastopirellula</taxon>
    </lineage>
</organism>
<dbReference type="InterPro" id="IPR052900">
    <property type="entry name" value="Phospholipid_Metab_Enz"/>
</dbReference>
<dbReference type="PANTHER" id="PTHR43606">
    <property type="entry name" value="PHOSPHATASE, PUTATIVE (AFU_ORTHOLOGUE AFUA_6G08710)-RELATED"/>
    <property type="match status" value="1"/>
</dbReference>